<evidence type="ECO:0000313" key="2">
    <source>
        <dbReference type="EMBL" id="SDY12469.1"/>
    </source>
</evidence>
<proteinExistence type="predicted"/>
<evidence type="ECO:0000313" key="3">
    <source>
        <dbReference type="Proteomes" id="UP000198640"/>
    </source>
</evidence>
<gene>
    <name evidence="2" type="ORF">SAMN05421881_10199</name>
</gene>
<dbReference type="Proteomes" id="UP000198640">
    <property type="component" value="Unassembled WGS sequence"/>
</dbReference>
<protein>
    <submittedName>
        <fullName evidence="2">Uncharacterized protein</fullName>
    </submittedName>
</protein>
<accession>A0A1H3HCU0</accession>
<dbReference type="EMBL" id="FNOY01000019">
    <property type="protein sequence ID" value="SDY12469.1"/>
    <property type="molecule type" value="Genomic_DNA"/>
</dbReference>
<keyword evidence="3" id="KW-1185">Reference proteome</keyword>
<sequence length="56" mass="6180">MMAIIGQTHSTPARGYEWKHLQSVIAQQSSMTAESTRLGSPPNDASATTEYMEQRP</sequence>
<reference evidence="2 3" key="1">
    <citation type="submission" date="2016-10" db="EMBL/GenBank/DDBJ databases">
        <authorList>
            <person name="de Groot N.N."/>
        </authorList>
    </citation>
    <scope>NUCLEOTIDE SEQUENCE [LARGE SCALE GENOMIC DNA]</scope>
    <source>
        <strain evidence="2 3">Nm1</strain>
    </source>
</reference>
<feature type="region of interest" description="Disordered" evidence="1">
    <location>
        <begin position="27"/>
        <end position="56"/>
    </location>
</feature>
<evidence type="ECO:0000256" key="1">
    <source>
        <dbReference type="SAM" id="MobiDB-lite"/>
    </source>
</evidence>
<dbReference type="AlphaFoldDB" id="A0A1H3HCU0"/>
<organism evidence="2 3">
    <name type="scientific">Nitrosomonas halophila</name>
    <dbReference type="NCBI Taxonomy" id="44576"/>
    <lineage>
        <taxon>Bacteria</taxon>
        <taxon>Pseudomonadati</taxon>
        <taxon>Pseudomonadota</taxon>
        <taxon>Betaproteobacteria</taxon>
        <taxon>Nitrosomonadales</taxon>
        <taxon>Nitrosomonadaceae</taxon>
        <taxon>Nitrosomonas</taxon>
    </lineage>
</organism>
<dbReference type="STRING" id="44576.SAMN05421881_10199"/>
<name>A0A1H3HCU0_9PROT</name>